<keyword evidence="1" id="KW-0805">Transcription regulation</keyword>
<dbReference type="InterPro" id="IPR036390">
    <property type="entry name" value="WH_DNA-bd_sf"/>
</dbReference>
<dbReference type="SUPFAM" id="SSF55781">
    <property type="entry name" value="GAF domain-like"/>
    <property type="match status" value="1"/>
</dbReference>
<dbReference type="InterPro" id="IPR029016">
    <property type="entry name" value="GAF-like_dom_sf"/>
</dbReference>
<dbReference type="SUPFAM" id="SSF46785">
    <property type="entry name" value="Winged helix' DNA-binding domain"/>
    <property type="match status" value="1"/>
</dbReference>
<reference evidence="7" key="1">
    <citation type="submission" date="2023-07" db="EMBL/GenBank/DDBJ databases">
        <title>Conexibacter stalactiti sp. nov., isolated from stalactites in a lava cave and emended description of the genus Conexibacter.</title>
        <authorList>
            <person name="Lee S.D."/>
        </authorList>
    </citation>
    <scope>NUCLEOTIDE SEQUENCE [LARGE SCALE GENOMIC DNA]</scope>
    <source>
        <strain evidence="7">KCTC 39840</strain>
    </source>
</reference>
<dbReference type="InterPro" id="IPR014757">
    <property type="entry name" value="Tscrpt_reg_IclR_C"/>
</dbReference>
<evidence type="ECO:0000313" key="7">
    <source>
        <dbReference type="Proteomes" id="UP001284601"/>
    </source>
</evidence>
<dbReference type="PROSITE" id="PS51077">
    <property type="entry name" value="HTH_ICLR"/>
    <property type="match status" value="1"/>
</dbReference>
<proteinExistence type="predicted"/>
<dbReference type="RefSeq" id="WP_318601070.1">
    <property type="nucleotide sequence ID" value="NZ_JAWSTH010000150.1"/>
</dbReference>
<reference evidence="6 7" key="2">
    <citation type="submission" date="2023-10" db="EMBL/GenBank/DDBJ databases">
        <authorList>
            <person name="Han X.F."/>
        </authorList>
    </citation>
    <scope>NUCLEOTIDE SEQUENCE [LARGE SCALE GENOMIC DNA]</scope>
    <source>
        <strain evidence="6 7">KCTC 39840</strain>
    </source>
</reference>
<dbReference type="Pfam" id="PF01614">
    <property type="entry name" value="IclR_C"/>
    <property type="match status" value="1"/>
</dbReference>
<evidence type="ECO:0000313" key="6">
    <source>
        <dbReference type="EMBL" id="MDW5598541.1"/>
    </source>
</evidence>
<dbReference type="Gene3D" id="3.30.450.40">
    <property type="match status" value="1"/>
</dbReference>
<accession>A0ABU4HZ42</accession>
<feature type="domain" description="HTH iclR-type" evidence="4">
    <location>
        <begin position="30"/>
        <end position="91"/>
    </location>
</feature>
<dbReference type="Proteomes" id="UP001284601">
    <property type="component" value="Unassembled WGS sequence"/>
</dbReference>
<comment type="caution">
    <text evidence="6">The sequence shown here is derived from an EMBL/GenBank/DDBJ whole genome shotgun (WGS) entry which is preliminary data.</text>
</comment>
<dbReference type="EMBL" id="JAWSTH010000150">
    <property type="protein sequence ID" value="MDW5598541.1"/>
    <property type="molecule type" value="Genomic_DNA"/>
</dbReference>
<dbReference type="InterPro" id="IPR005471">
    <property type="entry name" value="Tscrpt_reg_IclR_N"/>
</dbReference>
<dbReference type="PANTHER" id="PTHR30136">
    <property type="entry name" value="HELIX-TURN-HELIX TRANSCRIPTIONAL REGULATOR, ICLR FAMILY"/>
    <property type="match status" value="1"/>
</dbReference>
<evidence type="ECO:0000259" key="4">
    <source>
        <dbReference type="PROSITE" id="PS51077"/>
    </source>
</evidence>
<keyword evidence="3" id="KW-0804">Transcription</keyword>
<dbReference type="InterPro" id="IPR050707">
    <property type="entry name" value="HTH_MetabolicPath_Reg"/>
</dbReference>
<dbReference type="Gene3D" id="1.10.10.10">
    <property type="entry name" value="Winged helix-like DNA-binding domain superfamily/Winged helix DNA-binding domain"/>
    <property type="match status" value="1"/>
</dbReference>
<dbReference type="InterPro" id="IPR036388">
    <property type="entry name" value="WH-like_DNA-bd_sf"/>
</dbReference>
<evidence type="ECO:0000256" key="2">
    <source>
        <dbReference type="ARBA" id="ARBA00023125"/>
    </source>
</evidence>
<evidence type="ECO:0000256" key="1">
    <source>
        <dbReference type="ARBA" id="ARBA00023015"/>
    </source>
</evidence>
<keyword evidence="2" id="KW-0238">DNA-binding</keyword>
<keyword evidence="7" id="KW-1185">Reference proteome</keyword>
<sequence>MKPPSQNSAAEAAPAAVEAAAAPKAAPTGTQAIDRAVAILRALERGGAMTATEVAASVGLHVSTAHRILRSLCAHGLLGQSPTDDRYQLGLATVLLGRAAAEQLGLSAIVSHLEALRDETGETVNLGVRVDDEVAVAASIPSRHPLRVENQPGVRNPIHACAMGKTLLAFGDGRISVPEPYTRFTTTTLTTQARIDRDLERIRARGFAINDEERSLGIRSVGAPVYDDRGRLIAAIAVQGPIARMSEERLPAIYAAADRTATALRGVADSIAAP</sequence>
<name>A0ABU4HZ42_9ACTN</name>
<feature type="domain" description="IclR-ED" evidence="5">
    <location>
        <begin position="92"/>
        <end position="274"/>
    </location>
</feature>
<dbReference type="SMART" id="SM00346">
    <property type="entry name" value="HTH_ICLR"/>
    <property type="match status" value="1"/>
</dbReference>
<protein>
    <submittedName>
        <fullName evidence="6">IclR family transcriptional regulator</fullName>
    </submittedName>
</protein>
<evidence type="ECO:0000256" key="3">
    <source>
        <dbReference type="ARBA" id="ARBA00023163"/>
    </source>
</evidence>
<organism evidence="6 7">
    <name type="scientific">Conexibacter stalactiti</name>
    <dbReference type="NCBI Taxonomy" id="1940611"/>
    <lineage>
        <taxon>Bacteria</taxon>
        <taxon>Bacillati</taxon>
        <taxon>Actinomycetota</taxon>
        <taxon>Thermoleophilia</taxon>
        <taxon>Solirubrobacterales</taxon>
        <taxon>Conexibacteraceae</taxon>
        <taxon>Conexibacter</taxon>
    </lineage>
</organism>
<evidence type="ECO:0000259" key="5">
    <source>
        <dbReference type="PROSITE" id="PS51078"/>
    </source>
</evidence>
<gene>
    <name evidence="6" type="ORF">R7226_29540</name>
</gene>
<dbReference type="PANTHER" id="PTHR30136:SF24">
    <property type="entry name" value="HTH-TYPE TRANSCRIPTIONAL REPRESSOR ALLR"/>
    <property type="match status" value="1"/>
</dbReference>
<dbReference type="PROSITE" id="PS51078">
    <property type="entry name" value="ICLR_ED"/>
    <property type="match status" value="1"/>
</dbReference>
<dbReference type="Pfam" id="PF09339">
    <property type="entry name" value="HTH_IclR"/>
    <property type="match status" value="1"/>
</dbReference>